<keyword evidence="6" id="KW-0902">Two-component regulatory system</keyword>
<dbReference type="InterPro" id="IPR050351">
    <property type="entry name" value="BphY/WalK/GraS-like"/>
</dbReference>
<evidence type="ECO:0000256" key="6">
    <source>
        <dbReference type="ARBA" id="ARBA00023012"/>
    </source>
</evidence>
<evidence type="ECO:0000259" key="7">
    <source>
        <dbReference type="PROSITE" id="PS50109"/>
    </source>
</evidence>
<dbReference type="InterPro" id="IPR036890">
    <property type="entry name" value="HATPase_C_sf"/>
</dbReference>
<comment type="catalytic activity">
    <reaction evidence="1">
        <text>ATP + protein L-histidine = ADP + protein N-phospho-L-histidine.</text>
        <dbReference type="EC" id="2.7.13.3"/>
    </reaction>
</comment>
<keyword evidence="3" id="KW-0597">Phosphoprotein</keyword>
<sequence length="344" mass="36703">MSGQTPDLPAALLEGVPLPLVVLGPDARIRRANAPAAALVGADAAGRHYTTALRQPELVAAVERALAGQGAQRIRLVVTGPSRDTIYRVLVTPLAGEGVSLAFEDMSEIEQAHAMRRDFVANVSHELRTPLTALLGFIETLKGAARDDPAARLRFLTIMEREATRMNRLIADLLSLGKVEAEERVRPSQRVDVVGLAQGAVATLRGVAAAGGVDLALTAPERVEVPADADQITQVLQNLIENAIKYGGAGKRVDIEIVRTDVAALGGPAVRISVTDFGEGIAAIHLPRLTERFYRADDHRSREKGGTGLGLAIVKHIVQRHRGRLKIESEKGKGSRFTVLLPAG</sequence>
<dbReference type="InterPro" id="IPR003661">
    <property type="entry name" value="HisK_dim/P_dom"/>
</dbReference>
<keyword evidence="4" id="KW-0808">Transferase</keyword>
<gene>
    <name evidence="8" type="ORF">RGD00_09880</name>
</gene>
<proteinExistence type="predicted"/>
<dbReference type="Gene3D" id="3.30.565.10">
    <property type="entry name" value="Histidine kinase-like ATPase, C-terminal domain"/>
    <property type="match status" value="1"/>
</dbReference>
<evidence type="ECO:0000313" key="9">
    <source>
        <dbReference type="Proteomes" id="UP001247754"/>
    </source>
</evidence>
<name>A0ABU1F7R8_9RHOB</name>
<keyword evidence="9" id="KW-1185">Reference proteome</keyword>
<evidence type="ECO:0000313" key="8">
    <source>
        <dbReference type="EMBL" id="MDR5652915.1"/>
    </source>
</evidence>
<keyword evidence="8" id="KW-0067">ATP-binding</keyword>
<dbReference type="InterPro" id="IPR035965">
    <property type="entry name" value="PAS-like_dom_sf"/>
</dbReference>
<evidence type="ECO:0000256" key="5">
    <source>
        <dbReference type="ARBA" id="ARBA00022777"/>
    </source>
</evidence>
<dbReference type="SUPFAM" id="SSF55785">
    <property type="entry name" value="PYP-like sensor domain (PAS domain)"/>
    <property type="match status" value="1"/>
</dbReference>
<evidence type="ECO:0000256" key="1">
    <source>
        <dbReference type="ARBA" id="ARBA00000085"/>
    </source>
</evidence>
<dbReference type="Pfam" id="PF02518">
    <property type="entry name" value="HATPase_c"/>
    <property type="match status" value="1"/>
</dbReference>
<dbReference type="PANTHER" id="PTHR45453:SF1">
    <property type="entry name" value="PHOSPHATE REGULON SENSOR PROTEIN PHOR"/>
    <property type="match status" value="1"/>
</dbReference>
<dbReference type="SMART" id="SM00387">
    <property type="entry name" value="HATPase_c"/>
    <property type="match status" value="1"/>
</dbReference>
<evidence type="ECO:0000256" key="2">
    <source>
        <dbReference type="ARBA" id="ARBA00012438"/>
    </source>
</evidence>
<dbReference type="SMART" id="SM00388">
    <property type="entry name" value="HisKA"/>
    <property type="match status" value="1"/>
</dbReference>
<dbReference type="RefSeq" id="WP_310457161.1">
    <property type="nucleotide sequence ID" value="NZ_JAVKPH010000009.1"/>
</dbReference>
<dbReference type="InterPro" id="IPR003594">
    <property type="entry name" value="HATPase_dom"/>
</dbReference>
<dbReference type="InterPro" id="IPR036097">
    <property type="entry name" value="HisK_dim/P_sf"/>
</dbReference>
<dbReference type="Pfam" id="PF08448">
    <property type="entry name" value="PAS_4"/>
    <property type="match status" value="1"/>
</dbReference>
<dbReference type="PANTHER" id="PTHR45453">
    <property type="entry name" value="PHOSPHATE REGULON SENSOR PROTEIN PHOR"/>
    <property type="match status" value="1"/>
</dbReference>
<dbReference type="PRINTS" id="PR00344">
    <property type="entry name" value="BCTRLSENSOR"/>
</dbReference>
<evidence type="ECO:0000256" key="4">
    <source>
        <dbReference type="ARBA" id="ARBA00022679"/>
    </source>
</evidence>
<dbReference type="SUPFAM" id="SSF47384">
    <property type="entry name" value="Homodimeric domain of signal transducing histidine kinase"/>
    <property type="match status" value="1"/>
</dbReference>
<accession>A0ABU1F7R8</accession>
<dbReference type="SUPFAM" id="SSF55874">
    <property type="entry name" value="ATPase domain of HSP90 chaperone/DNA topoisomerase II/histidine kinase"/>
    <property type="match status" value="1"/>
</dbReference>
<dbReference type="EMBL" id="JAVKPH010000009">
    <property type="protein sequence ID" value="MDR5652915.1"/>
    <property type="molecule type" value="Genomic_DNA"/>
</dbReference>
<feature type="domain" description="Histidine kinase" evidence="7">
    <location>
        <begin position="122"/>
        <end position="344"/>
    </location>
</feature>
<keyword evidence="8" id="KW-0547">Nucleotide-binding</keyword>
<protein>
    <recommendedName>
        <fullName evidence="2">histidine kinase</fullName>
        <ecNumber evidence="2">2.7.13.3</ecNumber>
    </recommendedName>
</protein>
<dbReference type="Proteomes" id="UP001247754">
    <property type="component" value="Unassembled WGS sequence"/>
</dbReference>
<evidence type="ECO:0000256" key="3">
    <source>
        <dbReference type="ARBA" id="ARBA00022553"/>
    </source>
</evidence>
<dbReference type="Gene3D" id="1.10.287.130">
    <property type="match status" value="1"/>
</dbReference>
<dbReference type="InterPro" id="IPR005467">
    <property type="entry name" value="His_kinase_dom"/>
</dbReference>
<dbReference type="CDD" id="cd00075">
    <property type="entry name" value="HATPase"/>
    <property type="match status" value="1"/>
</dbReference>
<dbReference type="CDD" id="cd00082">
    <property type="entry name" value="HisKA"/>
    <property type="match status" value="1"/>
</dbReference>
<organism evidence="8 9">
    <name type="scientific">Ruixingdingia sedimenti</name>
    <dbReference type="NCBI Taxonomy" id="3073604"/>
    <lineage>
        <taxon>Bacteria</taxon>
        <taxon>Pseudomonadati</taxon>
        <taxon>Pseudomonadota</taxon>
        <taxon>Alphaproteobacteria</taxon>
        <taxon>Rhodobacterales</taxon>
        <taxon>Paracoccaceae</taxon>
        <taxon>Ruixingdingia</taxon>
    </lineage>
</organism>
<dbReference type="Gene3D" id="3.30.450.20">
    <property type="entry name" value="PAS domain"/>
    <property type="match status" value="1"/>
</dbReference>
<dbReference type="EC" id="2.7.13.3" evidence="2"/>
<comment type="caution">
    <text evidence="8">The sequence shown here is derived from an EMBL/GenBank/DDBJ whole genome shotgun (WGS) entry which is preliminary data.</text>
</comment>
<dbReference type="Pfam" id="PF00512">
    <property type="entry name" value="HisKA"/>
    <property type="match status" value="1"/>
</dbReference>
<reference evidence="8 9" key="1">
    <citation type="submission" date="2023-09" db="EMBL/GenBank/DDBJ databases">
        <title>Xinfangfangia sedmenti sp. nov., isolated the sedment.</title>
        <authorList>
            <person name="Xu L."/>
        </authorList>
    </citation>
    <scope>NUCLEOTIDE SEQUENCE [LARGE SCALE GENOMIC DNA]</scope>
    <source>
        <strain evidence="8 9">LG-4</strain>
    </source>
</reference>
<dbReference type="InterPro" id="IPR013656">
    <property type="entry name" value="PAS_4"/>
</dbReference>
<dbReference type="GO" id="GO:0005524">
    <property type="term" value="F:ATP binding"/>
    <property type="evidence" value="ECO:0007669"/>
    <property type="project" value="UniProtKB-KW"/>
</dbReference>
<dbReference type="PROSITE" id="PS50109">
    <property type="entry name" value="HIS_KIN"/>
    <property type="match status" value="1"/>
</dbReference>
<dbReference type="InterPro" id="IPR004358">
    <property type="entry name" value="Sig_transdc_His_kin-like_C"/>
</dbReference>
<keyword evidence="5" id="KW-0418">Kinase</keyword>